<evidence type="ECO:0000313" key="1">
    <source>
        <dbReference type="EMBL" id="PIL17841.1"/>
    </source>
</evidence>
<sequence length="66" mass="7098">MPGRRIRRMLPGGGWIRDILFHHGGVDGDAGQAVVVDDSARPARLNRLAQQPLRALFADAIAPAAE</sequence>
<dbReference type="EMBL" id="AWWI01000151">
    <property type="protein sequence ID" value="PIL17841.1"/>
    <property type="molecule type" value="Genomic_DNA"/>
</dbReference>
<comment type="caution">
    <text evidence="1">The sequence shown here is derived from an EMBL/GenBank/DDBJ whole genome shotgun (WGS) entry which is preliminary data.</text>
</comment>
<dbReference type="AlphaFoldDB" id="A0A2G8R8S7"/>
<reference evidence="1 2" key="1">
    <citation type="submission" date="2013-09" db="EMBL/GenBank/DDBJ databases">
        <title>Genome sequencing of Phaeobacter antarcticus sp. nov. SM1211.</title>
        <authorList>
            <person name="Zhang X.-Y."/>
            <person name="Liu C."/>
            <person name="Chen X.-L."/>
            <person name="Xie B.-B."/>
            <person name="Qin Q.-L."/>
            <person name="Rong J.-C."/>
            <person name="Zhang Y.-Z."/>
        </authorList>
    </citation>
    <scope>NUCLEOTIDE SEQUENCE [LARGE SCALE GENOMIC DNA]</scope>
    <source>
        <strain evidence="1 2">SM1211</strain>
    </source>
</reference>
<gene>
    <name evidence="1" type="ORF">P775_22700</name>
</gene>
<accession>A0A2G8R8S7</accession>
<name>A0A2G8R8S7_9RHOB</name>
<keyword evidence="2" id="KW-1185">Reference proteome</keyword>
<dbReference type="Proteomes" id="UP000231259">
    <property type="component" value="Unassembled WGS sequence"/>
</dbReference>
<protein>
    <submittedName>
        <fullName evidence="1">Uncharacterized protein</fullName>
    </submittedName>
</protein>
<proteinExistence type="predicted"/>
<evidence type="ECO:0000313" key="2">
    <source>
        <dbReference type="Proteomes" id="UP000231259"/>
    </source>
</evidence>
<organism evidence="1 2">
    <name type="scientific">Puniceibacterium antarcticum</name>
    <dbReference type="NCBI Taxonomy" id="1206336"/>
    <lineage>
        <taxon>Bacteria</taxon>
        <taxon>Pseudomonadati</taxon>
        <taxon>Pseudomonadota</taxon>
        <taxon>Alphaproteobacteria</taxon>
        <taxon>Rhodobacterales</taxon>
        <taxon>Paracoccaceae</taxon>
        <taxon>Puniceibacterium</taxon>
    </lineage>
</organism>